<reference evidence="4" key="4">
    <citation type="journal article" date="2015" name="G3 (Bethesda)">
        <title>Genome sequences of three phytopathogenic species of the Magnaporthaceae family of fungi.</title>
        <authorList>
            <person name="Okagaki L.H."/>
            <person name="Nunes C.C."/>
            <person name="Sailsbery J."/>
            <person name="Clay B."/>
            <person name="Brown D."/>
            <person name="John T."/>
            <person name="Oh Y."/>
            <person name="Young N."/>
            <person name="Fitzgerald M."/>
            <person name="Haas B.J."/>
            <person name="Zeng Q."/>
            <person name="Young S."/>
            <person name="Adiconis X."/>
            <person name="Fan L."/>
            <person name="Levin J.Z."/>
            <person name="Mitchell T.K."/>
            <person name="Okubara P.A."/>
            <person name="Farman M.L."/>
            <person name="Kohn L.M."/>
            <person name="Birren B."/>
            <person name="Ma L.-J."/>
            <person name="Dean R.A."/>
        </authorList>
    </citation>
    <scope>NUCLEOTIDE SEQUENCE</scope>
    <source>
        <strain evidence="4">R3-111a-1</strain>
    </source>
</reference>
<feature type="transmembrane region" description="Helical" evidence="2">
    <location>
        <begin position="167"/>
        <end position="189"/>
    </location>
</feature>
<reference evidence="5" key="1">
    <citation type="submission" date="2010-07" db="EMBL/GenBank/DDBJ databases">
        <title>The genome sequence of Gaeumannomyces graminis var. tritici strain R3-111a-1.</title>
        <authorList>
            <consortium name="The Broad Institute Genome Sequencing Platform"/>
            <person name="Ma L.-J."/>
            <person name="Dead R."/>
            <person name="Young S."/>
            <person name="Zeng Q."/>
            <person name="Koehrsen M."/>
            <person name="Alvarado L."/>
            <person name="Berlin A."/>
            <person name="Chapman S.B."/>
            <person name="Chen Z."/>
            <person name="Freedman E."/>
            <person name="Gellesch M."/>
            <person name="Goldberg J."/>
            <person name="Griggs A."/>
            <person name="Gujja S."/>
            <person name="Heilman E.R."/>
            <person name="Heiman D."/>
            <person name="Hepburn T."/>
            <person name="Howarth C."/>
            <person name="Jen D."/>
            <person name="Larson L."/>
            <person name="Mehta T."/>
            <person name="Neiman D."/>
            <person name="Pearson M."/>
            <person name="Roberts A."/>
            <person name="Saif S."/>
            <person name="Shea T."/>
            <person name="Shenoy N."/>
            <person name="Sisk P."/>
            <person name="Stolte C."/>
            <person name="Sykes S."/>
            <person name="Walk T."/>
            <person name="White J."/>
            <person name="Yandava C."/>
            <person name="Haas B."/>
            <person name="Nusbaum C."/>
            <person name="Birren B."/>
        </authorList>
    </citation>
    <scope>NUCLEOTIDE SEQUENCE [LARGE SCALE GENOMIC DNA]</scope>
    <source>
        <strain evidence="5">R3-111a-1</strain>
    </source>
</reference>
<dbReference type="InterPro" id="IPR053018">
    <property type="entry name" value="Elsinochrome_Biosynth-Asso"/>
</dbReference>
<evidence type="ECO:0000313" key="4">
    <source>
        <dbReference type="EnsemblFungi" id="EJT69828"/>
    </source>
</evidence>
<feature type="transmembrane region" description="Helical" evidence="2">
    <location>
        <begin position="371"/>
        <end position="389"/>
    </location>
</feature>
<feature type="transmembrane region" description="Helical" evidence="2">
    <location>
        <begin position="320"/>
        <end position="343"/>
    </location>
</feature>
<feature type="compositionally biased region" description="Polar residues" evidence="1">
    <location>
        <begin position="536"/>
        <end position="546"/>
    </location>
</feature>
<dbReference type="PANTHER" id="PTHR37577">
    <property type="entry name" value="INTEGRAL MEMBRANE PROTEIN"/>
    <property type="match status" value="1"/>
</dbReference>
<evidence type="ECO:0000313" key="3">
    <source>
        <dbReference type="EMBL" id="EJT69828.1"/>
    </source>
</evidence>
<keyword evidence="2" id="KW-0472">Membrane</keyword>
<dbReference type="Proteomes" id="UP000006039">
    <property type="component" value="Unassembled WGS sequence"/>
</dbReference>
<reference evidence="3" key="3">
    <citation type="submission" date="2010-09" db="EMBL/GenBank/DDBJ databases">
        <title>Annotation of Gaeumannomyces graminis var. tritici R3-111a-1.</title>
        <authorList>
            <consortium name="The Broad Institute Genome Sequencing Platform"/>
            <person name="Ma L.-J."/>
            <person name="Dead R."/>
            <person name="Young S.K."/>
            <person name="Zeng Q."/>
            <person name="Gargeya S."/>
            <person name="Fitzgerald M."/>
            <person name="Haas B."/>
            <person name="Abouelleil A."/>
            <person name="Alvarado L."/>
            <person name="Arachchi H.M."/>
            <person name="Berlin A."/>
            <person name="Brown A."/>
            <person name="Chapman S.B."/>
            <person name="Chen Z."/>
            <person name="Dunbar C."/>
            <person name="Freedman E."/>
            <person name="Gearin G."/>
            <person name="Gellesch M."/>
            <person name="Goldberg J."/>
            <person name="Griggs A."/>
            <person name="Gujja S."/>
            <person name="Heiman D."/>
            <person name="Howarth C."/>
            <person name="Larson L."/>
            <person name="Lui A."/>
            <person name="MacDonald P.J.P."/>
            <person name="Mehta T."/>
            <person name="Montmayeur A."/>
            <person name="Murphy C."/>
            <person name="Neiman D."/>
            <person name="Pearson M."/>
            <person name="Priest M."/>
            <person name="Roberts A."/>
            <person name="Saif S."/>
            <person name="Shea T."/>
            <person name="Shenoy N."/>
            <person name="Sisk P."/>
            <person name="Stolte C."/>
            <person name="Sykes S."/>
            <person name="Yandava C."/>
            <person name="Wortman J."/>
            <person name="Nusbaum C."/>
            <person name="Birren B."/>
        </authorList>
    </citation>
    <scope>NUCLEOTIDE SEQUENCE</scope>
    <source>
        <strain evidence="3">R3-111a-1</strain>
    </source>
</reference>
<feature type="transmembrane region" description="Helical" evidence="2">
    <location>
        <begin position="258"/>
        <end position="277"/>
    </location>
</feature>
<reference evidence="3" key="2">
    <citation type="submission" date="2010-07" db="EMBL/GenBank/DDBJ databases">
        <authorList>
            <consortium name="The Broad Institute Genome Sequencing Platform"/>
            <consortium name="Broad Institute Genome Sequencing Center for Infectious Disease"/>
            <person name="Ma L.-J."/>
            <person name="Dead R."/>
            <person name="Young S."/>
            <person name="Zeng Q."/>
            <person name="Koehrsen M."/>
            <person name="Alvarado L."/>
            <person name="Berlin A."/>
            <person name="Chapman S.B."/>
            <person name="Chen Z."/>
            <person name="Freedman E."/>
            <person name="Gellesch M."/>
            <person name="Goldberg J."/>
            <person name="Griggs A."/>
            <person name="Gujja S."/>
            <person name="Heilman E.R."/>
            <person name="Heiman D."/>
            <person name="Hepburn T."/>
            <person name="Howarth C."/>
            <person name="Jen D."/>
            <person name="Larson L."/>
            <person name="Mehta T."/>
            <person name="Neiman D."/>
            <person name="Pearson M."/>
            <person name="Roberts A."/>
            <person name="Saif S."/>
            <person name="Shea T."/>
            <person name="Shenoy N."/>
            <person name="Sisk P."/>
            <person name="Stolte C."/>
            <person name="Sykes S."/>
            <person name="Walk T."/>
            <person name="White J."/>
            <person name="Yandava C."/>
            <person name="Haas B."/>
            <person name="Nusbaum C."/>
            <person name="Birren B."/>
        </authorList>
    </citation>
    <scope>NUCLEOTIDE SEQUENCE</scope>
    <source>
        <strain evidence="3">R3-111a-1</strain>
    </source>
</reference>
<name>J3PGT1_GAET3</name>
<dbReference type="HOGENOM" id="CLU_424567_0_0_1"/>
<feature type="region of interest" description="Disordered" evidence="1">
    <location>
        <begin position="412"/>
        <end position="447"/>
    </location>
</feature>
<feature type="compositionally biased region" description="Low complexity" evidence="1">
    <location>
        <begin position="508"/>
        <end position="519"/>
    </location>
</feature>
<keyword evidence="2" id="KW-1133">Transmembrane helix</keyword>
<gene>
    <name evidence="4" type="primary">20353169</name>
    <name evidence="3" type="ORF">GGTG_12711</name>
</gene>
<dbReference type="VEuPathDB" id="FungiDB:GGTG_12711"/>
<dbReference type="PANTHER" id="PTHR37577:SF1">
    <property type="entry name" value="INTEGRAL MEMBRANE PROTEIN"/>
    <property type="match status" value="1"/>
</dbReference>
<feature type="compositionally biased region" description="Basic and acidic residues" evidence="1">
    <location>
        <begin position="584"/>
        <end position="593"/>
    </location>
</feature>
<dbReference type="STRING" id="644352.J3PGT1"/>
<keyword evidence="5" id="KW-1185">Reference proteome</keyword>
<organism evidence="3">
    <name type="scientific">Gaeumannomyces tritici (strain R3-111a-1)</name>
    <name type="common">Wheat and barley take-all root rot fungus</name>
    <name type="synonym">Gaeumannomyces graminis var. tritici</name>
    <dbReference type="NCBI Taxonomy" id="644352"/>
    <lineage>
        <taxon>Eukaryota</taxon>
        <taxon>Fungi</taxon>
        <taxon>Dikarya</taxon>
        <taxon>Ascomycota</taxon>
        <taxon>Pezizomycotina</taxon>
        <taxon>Sordariomycetes</taxon>
        <taxon>Sordariomycetidae</taxon>
        <taxon>Magnaporthales</taxon>
        <taxon>Magnaporthaceae</taxon>
        <taxon>Gaeumannomyces</taxon>
    </lineage>
</organism>
<feature type="compositionally biased region" description="Polar residues" evidence="1">
    <location>
        <begin position="412"/>
        <end position="431"/>
    </location>
</feature>
<feature type="region of interest" description="Disordered" evidence="1">
    <location>
        <begin position="502"/>
        <end position="655"/>
    </location>
</feature>
<keyword evidence="2" id="KW-0812">Transmembrane</keyword>
<dbReference type="eggNOG" id="ENOG502SN21">
    <property type="taxonomic scope" value="Eukaryota"/>
</dbReference>
<evidence type="ECO:0000256" key="1">
    <source>
        <dbReference type="SAM" id="MobiDB-lite"/>
    </source>
</evidence>
<dbReference type="EnsemblFungi" id="EJT69828">
    <property type="protein sequence ID" value="EJT69828"/>
    <property type="gene ID" value="GGTG_12711"/>
</dbReference>
<dbReference type="RefSeq" id="XP_009228876.1">
    <property type="nucleotide sequence ID" value="XM_009230612.1"/>
</dbReference>
<dbReference type="EMBL" id="GL385403">
    <property type="protein sequence ID" value="EJT69828.1"/>
    <property type="molecule type" value="Genomic_DNA"/>
</dbReference>
<protein>
    <submittedName>
        <fullName evidence="3 4">Uncharacterized protein</fullName>
    </submittedName>
</protein>
<evidence type="ECO:0000313" key="5">
    <source>
        <dbReference type="Proteomes" id="UP000006039"/>
    </source>
</evidence>
<dbReference type="OrthoDB" id="5427664at2759"/>
<feature type="transmembrane region" description="Helical" evidence="2">
    <location>
        <begin position="47"/>
        <end position="75"/>
    </location>
</feature>
<reference evidence="4" key="5">
    <citation type="submission" date="2018-04" db="UniProtKB">
        <authorList>
            <consortium name="EnsemblFungi"/>
        </authorList>
    </citation>
    <scope>IDENTIFICATION</scope>
    <source>
        <strain evidence="4">R3-111a-1</strain>
    </source>
</reference>
<dbReference type="AlphaFoldDB" id="J3PGT1"/>
<feature type="transmembrane region" description="Helical" evidence="2">
    <location>
        <begin position="138"/>
        <end position="160"/>
    </location>
</feature>
<evidence type="ECO:0000256" key="2">
    <source>
        <dbReference type="SAM" id="Phobius"/>
    </source>
</evidence>
<accession>J3PGT1</accession>
<proteinExistence type="predicted"/>
<sequence>MGASTSRSACPALGITPDCGRITINSSGIVTAIGAIDKGKVTPDGDIAGIGVVSVFVGVTSLAFFLSTIVVLFNLAKWVGWKSTLTPEKKQERSGCAVVSLTSLCETIVLSCSDQQIFTGGAYSITLRYFKGCSITAYHYNMVANMMLLTCATHLLSLTVVRDYWRYPWLACVRVLITLFLFLTTGLLLSNQNSTEQIFPSNIPPPGDEPAFMFVPAVCYQNGDTDFKKTLGKTFDEGGTRFADVLFNSNPGNKIRGWNWYIMMLLFYLAAFLLEIFRSINRGSEHPGRKRHGFIQWLKRVTMVGPKSSKALGRLGRGLMIFYLLGGLAISGATIILTSQYLFSLRRWARNAGWLETDEGSRKTSEDDATAFGQMIPMILSLLTIFALFEKWSEMGSRDRADRQYSFSGAATYRTSTSSQPPAGKNSSGSDGSLVPGDPNGGAGTVYDVSDKTFSALRNSQPLMSPGSTVIGSNTVTPGLTPMAPAFSGVGSQEYFYDHGMTSPPLPQRQSQSPQNLSQARFFNGPASAPLPPYASNPQLSGTAQHTPHYAGGAHTWGGRGAVPDPRRIRSSSEFHPLSSHPQESPRGHEWRHVSMPTATTQYHHQPTAAAPPGSVVSLAVGAPNQHSYGNAEGYFPPSFVGSPPHDGQLPRRAT</sequence>
<dbReference type="GeneID" id="20353169"/>